<gene>
    <name evidence="1" type="ORF">PHAECO_LOCUS10421</name>
</gene>
<dbReference type="Proteomes" id="UP001153737">
    <property type="component" value="Chromosome 6"/>
</dbReference>
<evidence type="ECO:0000313" key="2">
    <source>
        <dbReference type="Proteomes" id="UP001153737"/>
    </source>
</evidence>
<organism evidence="1 2">
    <name type="scientific">Phaedon cochleariae</name>
    <name type="common">Mustard beetle</name>
    <dbReference type="NCBI Taxonomy" id="80249"/>
    <lineage>
        <taxon>Eukaryota</taxon>
        <taxon>Metazoa</taxon>
        <taxon>Ecdysozoa</taxon>
        <taxon>Arthropoda</taxon>
        <taxon>Hexapoda</taxon>
        <taxon>Insecta</taxon>
        <taxon>Pterygota</taxon>
        <taxon>Neoptera</taxon>
        <taxon>Endopterygota</taxon>
        <taxon>Coleoptera</taxon>
        <taxon>Polyphaga</taxon>
        <taxon>Cucujiformia</taxon>
        <taxon>Chrysomeloidea</taxon>
        <taxon>Chrysomelidae</taxon>
        <taxon>Chrysomelinae</taxon>
        <taxon>Chrysomelini</taxon>
        <taxon>Phaedon</taxon>
    </lineage>
</organism>
<accession>A0A9N9SK64</accession>
<keyword evidence="2" id="KW-1185">Reference proteome</keyword>
<dbReference type="AlphaFoldDB" id="A0A9N9SK64"/>
<name>A0A9N9SK64_PHACE</name>
<proteinExistence type="predicted"/>
<reference evidence="1" key="2">
    <citation type="submission" date="2022-10" db="EMBL/GenBank/DDBJ databases">
        <authorList>
            <consortium name="ENA_rothamsted_submissions"/>
            <consortium name="culmorum"/>
            <person name="King R."/>
        </authorList>
    </citation>
    <scope>NUCLEOTIDE SEQUENCE</scope>
</reference>
<dbReference type="OrthoDB" id="78824at2759"/>
<sequence length="148" mass="17395">MIFPIDKVGRLKKNDDKISVQELLDKMAELLPENIEPYTVRRMHKKYFSDDIMILRQQDIQEFYELTLLDENKSVQEKTAETIRIANKWEANDGPIIPAYTNNEYPYMKVLTFNAHTVTVSSKCDMNYHQELSTQLLVHSDPEYSNGY</sequence>
<dbReference type="EMBL" id="OU896712">
    <property type="protein sequence ID" value="CAG9822718.1"/>
    <property type="molecule type" value="Genomic_DNA"/>
</dbReference>
<protein>
    <submittedName>
        <fullName evidence="1">Uncharacterized protein</fullName>
    </submittedName>
</protein>
<reference evidence="1" key="1">
    <citation type="submission" date="2022-01" db="EMBL/GenBank/DDBJ databases">
        <authorList>
            <person name="King R."/>
        </authorList>
    </citation>
    <scope>NUCLEOTIDE SEQUENCE</scope>
</reference>
<evidence type="ECO:0000313" key="1">
    <source>
        <dbReference type="EMBL" id="CAG9822718.1"/>
    </source>
</evidence>